<gene>
    <name evidence="1" type="ORF">SBF1_8120003</name>
</gene>
<dbReference type="OrthoDB" id="9914964at2"/>
<protein>
    <submittedName>
        <fullName evidence="1">Uncharacterized protein</fullName>
    </submittedName>
</protein>
<sequence>MDDDYIFRRELDLQTNLPEMIDHIIYDRPFRKMDNNKKKELIDEYYKFAKNNFLSEGPSDEEKRTIQNAAMKEILERARQEVRNTMH</sequence>
<reference evidence="2" key="1">
    <citation type="submission" date="2018-02" db="EMBL/GenBank/DDBJ databases">
        <authorList>
            <person name="Hausmann B."/>
        </authorList>
    </citation>
    <scope>NUCLEOTIDE SEQUENCE [LARGE SCALE GENOMIC DNA]</scope>
    <source>
        <strain evidence="2">Peat soil MAG SbF1</strain>
    </source>
</reference>
<accession>A0A2U3LTN5</accession>
<dbReference type="EMBL" id="OMOF01000793">
    <property type="protein sequence ID" value="SPF55285.1"/>
    <property type="molecule type" value="Genomic_DNA"/>
</dbReference>
<dbReference type="Proteomes" id="UP000238916">
    <property type="component" value="Unassembled WGS sequence"/>
</dbReference>
<organism evidence="1 2">
    <name type="scientific">Candidatus Desulfosporosinus infrequens</name>
    <dbReference type="NCBI Taxonomy" id="2043169"/>
    <lineage>
        <taxon>Bacteria</taxon>
        <taxon>Bacillati</taxon>
        <taxon>Bacillota</taxon>
        <taxon>Clostridia</taxon>
        <taxon>Eubacteriales</taxon>
        <taxon>Desulfitobacteriaceae</taxon>
        <taxon>Desulfosporosinus</taxon>
    </lineage>
</organism>
<dbReference type="AlphaFoldDB" id="A0A2U3LTN5"/>
<evidence type="ECO:0000313" key="1">
    <source>
        <dbReference type="EMBL" id="SPF55285.1"/>
    </source>
</evidence>
<name>A0A2U3LTN5_9FIRM</name>
<evidence type="ECO:0000313" key="2">
    <source>
        <dbReference type="Proteomes" id="UP000238916"/>
    </source>
</evidence>
<proteinExistence type="predicted"/>